<evidence type="ECO:0000313" key="8">
    <source>
        <dbReference type="Proteomes" id="UP001055117"/>
    </source>
</evidence>
<dbReference type="CDD" id="cd07302">
    <property type="entry name" value="CHD"/>
    <property type="match status" value="1"/>
</dbReference>
<dbReference type="PANTHER" id="PTHR43081">
    <property type="entry name" value="ADENYLATE CYCLASE, TERMINAL-DIFFERENTIATION SPECIFIC-RELATED"/>
    <property type="match status" value="1"/>
</dbReference>
<feature type="region of interest" description="Disordered" evidence="4">
    <location>
        <begin position="1"/>
        <end position="84"/>
    </location>
</feature>
<comment type="subcellular location">
    <subcellularLocation>
        <location evidence="1">Cell membrane</location>
        <topology evidence="1">Multi-pass membrane protein</topology>
    </subcellularLocation>
</comment>
<dbReference type="SMART" id="SM00044">
    <property type="entry name" value="CYCc"/>
    <property type="match status" value="1"/>
</dbReference>
<name>A0ABQ4QM53_9HYPH</name>
<keyword evidence="8" id="KW-1185">Reference proteome</keyword>
<dbReference type="Gene3D" id="3.30.70.1230">
    <property type="entry name" value="Nucleotide cyclase"/>
    <property type="match status" value="1"/>
</dbReference>
<feature type="compositionally biased region" description="Polar residues" evidence="4">
    <location>
        <begin position="519"/>
        <end position="536"/>
    </location>
</feature>
<dbReference type="SUPFAM" id="SSF55073">
    <property type="entry name" value="Nucleotide cyclase"/>
    <property type="match status" value="1"/>
</dbReference>
<accession>A0ABQ4QM53</accession>
<evidence type="ECO:0000259" key="6">
    <source>
        <dbReference type="PROSITE" id="PS50125"/>
    </source>
</evidence>
<evidence type="ECO:0000256" key="3">
    <source>
        <dbReference type="ARBA" id="ARBA00023136"/>
    </source>
</evidence>
<dbReference type="PANTHER" id="PTHR43081:SF17">
    <property type="entry name" value="BLL5647 PROTEIN"/>
    <property type="match status" value="1"/>
</dbReference>
<comment type="caution">
    <text evidence="7">The sequence shown here is derived from an EMBL/GenBank/DDBJ whole genome shotgun (WGS) entry which is preliminary data.</text>
</comment>
<dbReference type="Pfam" id="PF05227">
    <property type="entry name" value="CHASE3"/>
    <property type="match status" value="1"/>
</dbReference>
<gene>
    <name evidence="7" type="ORF">AFCDBAGC_4001</name>
</gene>
<keyword evidence="2" id="KW-1003">Cell membrane</keyword>
<dbReference type="Proteomes" id="UP001055117">
    <property type="component" value="Unassembled WGS sequence"/>
</dbReference>
<evidence type="ECO:0000256" key="4">
    <source>
        <dbReference type="SAM" id="MobiDB-lite"/>
    </source>
</evidence>
<proteinExistence type="predicted"/>
<keyword evidence="5" id="KW-1133">Transmembrane helix</keyword>
<dbReference type="InterPro" id="IPR050697">
    <property type="entry name" value="Adenylyl/Guanylyl_Cyclase_3/4"/>
</dbReference>
<feature type="transmembrane region" description="Helical" evidence="5">
    <location>
        <begin position="274"/>
        <end position="295"/>
    </location>
</feature>
<dbReference type="CDD" id="cd19410">
    <property type="entry name" value="HK9-like_sensor"/>
    <property type="match status" value="1"/>
</dbReference>
<protein>
    <recommendedName>
        <fullName evidence="6">Guanylate cyclase domain-containing protein</fullName>
    </recommendedName>
</protein>
<evidence type="ECO:0000256" key="1">
    <source>
        <dbReference type="ARBA" id="ARBA00004651"/>
    </source>
</evidence>
<reference evidence="7 8" key="1">
    <citation type="journal article" date="2021" name="Front. Microbiol.">
        <title>Comprehensive Comparative Genomics and Phenotyping of Methylobacterium Species.</title>
        <authorList>
            <person name="Alessa O."/>
            <person name="Ogura Y."/>
            <person name="Fujitani Y."/>
            <person name="Takami H."/>
            <person name="Hayashi T."/>
            <person name="Sahin N."/>
            <person name="Tani A."/>
        </authorList>
    </citation>
    <scope>NUCLEOTIDE SEQUENCE [LARGE SCALE GENOMIC DNA]</scope>
    <source>
        <strain evidence="7 8">DSM 23679</strain>
    </source>
</reference>
<dbReference type="Pfam" id="PF00211">
    <property type="entry name" value="Guanylate_cyc"/>
    <property type="match status" value="1"/>
</dbReference>
<keyword evidence="5" id="KW-0812">Transmembrane</keyword>
<dbReference type="PROSITE" id="PS50125">
    <property type="entry name" value="GUANYLATE_CYCLASE_2"/>
    <property type="match status" value="1"/>
</dbReference>
<feature type="transmembrane region" description="Helical" evidence="5">
    <location>
        <begin position="103"/>
        <end position="127"/>
    </location>
</feature>
<organism evidence="7 8">
    <name type="scientific">Methylobacterium cerastii</name>
    <dbReference type="NCBI Taxonomy" id="932741"/>
    <lineage>
        <taxon>Bacteria</taxon>
        <taxon>Pseudomonadati</taxon>
        <taxon>Pseudomonadota</taxon>
        <taxon>Alphaproteobacteria</taxon>
        <taxon>Hyphomicrobiales</taxon>
        <taxon>Methylobacteriaceae</taxon>
        <taxon>Methylobacterium</taxon>
    </lineage>
</organism>
<dbReference type="InterPro" id="IPR007891">
    <property type="entry name" value="CHASE3"/>
</dbReference>
<dbReference type="InterPro" id="IPR001054">
    <property type="entry name" value="A/G_cyclase"/>
</dbReference>
<feature type="region of interest" description="Disordered" evidence="4">
    <location>
        <begin position="484"/>
        <end position="536"/>
    </location>
</feature>
<keyword evidence="3 5" id="KW-0472">Membrane</keyword>
<feature type="compositionally biased region" description="Basic residues" evidence="4">
    <location>
        <begin position="1"/>
        <end position="16"/>
    </location>
</feature>
<evidence type="ECO:0000256" key="2">
    <source>
        <dbReference type="ARBA" id="ARBA00022475"/>
    </source>
</evidence>
<evidence type="ECO:0000313" key="7">
    <source>
        <dbReference type="EMBL" id="GJD46121.1"/>
    </source>
</evidence>
<sequence length="536" mass="57091">MTAFRLRRRPPSRGLRRGTDRAGFAAALASDRPRARNVDGDPGGDPGGSSASRDGPTAPEPARTWRDAPSSQVPPAATAERGRGGLRGVGRAMLRLTLVRSRTVTWMSAGFAALVVMIAVAVAGVVYQQHGSDAVRHTVEVDGRLARVLSALQDAETGQRGFIISGDEAFLGPFLASREAFERNLDRLRERVADNPEQLAQLVRLRALAHRFAGELDQGVALRRAGDAAGSARLVAEGQGKRTMDAIRTLVREMEAREAALLDARQEAVSRVALAVWAAVAAVVVLLAVLATAALREAGRRASLARFLPEELSGRLADADDSLRVGRRQNAAVAFVDMRGSTTLAENLDPHELSVFLTAFRRRVMRIARLRGGVVDKFIGDGALVVFGLPEPRADDAARALAFAKDLVAIIARWNLKDDGHAPVRIGVGIHYGDLFCGIIGEDMRLEFTVLGDTVNVAARLEQATKAHGVSILVSDAARQAAGSDAGRWREVGRAPLRGRTEAMPYHTPDDEDAAGPSPSATPQDRSAAPNASSAA</sequence>
<feature type="domain" description="Guanylate cyclase" evidence="6">
    <location>
        <begin position="332"/>
        <end position="462"/>
    </location>
</feature>
<dbReference type="EMBL" id="BPQG01000068">
    <property type="protein sequence ID" value="GJD46121.1"/>
    <property type="molecule type" value="Genomic_DNA"/>
</dbReference>
<evidence type="ECO:0000256" key="5">
    <source>
        <dbReference type="SAM" id="Phobius"/>
    </source>
</evidence>
<dbReference type="InterPro" id="IPR029787">
    <property type="entry name" value="Nucleotide_cyclase"/>
</dbReference>